<accession>A0A3A9ZNH2</accession>
<name>A0A3A9ZNH2_9ACTN</name>
<evidence type="ECO:0000259" key="8">
    <source>
        <dbReference type="PROSITE" id="PS51012"/>
    </source>
</evidence>
<keyword evidence="2 6" id="KW-0812">Transmembrane</keyword>
<feature type="transmembrane region" description="Helical" evidence="6">
    <location>
        <begin position="239"/>
        <end position="257"/>
    </location>
</feature>
<reference evidence="9 10" key="1">
    <citation type="journal article" date="2004" name="Syst. Appl. Microbiol.">
        <title>Cryptoendolithic actinomycetes from antarctic sandstone rock samples: Micromonospora endolithica sp. nov. and two isolates related to Micromonospora coerulea Jensen 1932.</title>
        <authorList>
            <person name="Hirsch P."/>
            <person name="Mevs U."/>
            <person name="Kroppenstedt R.M."/>
            <person name="Schumann P."/>
            <person name="Stackebrandt E."/>
        </authorList>
    </citation>
    <scope>NUCLEOTIDE SEQUENCE [LARGE SCALE GENOMIC DNA]</scope>
    <source>
        <strain evidence="9 10">JCM 12677</strain>
    </source>
</reference>
<sequence length="327" mass="33800">MGRPGPAARTDLRARLPPGRGPGPLSPHADHAGPPVSSALRAAPAAGRPPRVDAFRAAPGGGRAGGRAVGALLRRDLAERRGLRLSFLLDLLFGFLNLLVFLFVSRVLMLAPTADFAGAGRYFDFVAVGIVFLLVIQAATVQVVARVAAEQRDGTLELLAAQPVPGWALAFGLVGYPFAFALLRAGIYLGLLAGFLGLHVDNADWPGVVVTLVLAALCALPFGVVLMGLAVVVGHGDPVARLLVVALSFLSGTYFPTAALPDVLHPLCAVLPTRVALDGLRHALTGGGWVGATPALAGTAAVLLPLSAWTFDRALGLARRRGVLTRG</sequence>
<dbReference type="InterPro" id="IPR047817">
    <property type="entry name" value="ABC2_TM_bact-type"/>
</dbReference>
<dbReference type="PRINTS" id="PR00164">
    <property type="entry name" value="ABC2TRNSPORT"/>
</dbReference>
<evidence type="ECO:0000256" key="5">
    <source>
        <dbReference type="ARBA" id="ARBA00023251"/>
    </source>
</evidence>
<keyword evidence="6" id="KW-1003">Cell membrane</keyword>
<feature type="domain" description="ABC transmembrane type-2" evidence="8">
    <location>
        <begin position="85"/>
        <end position="314"/>
    </location>
</feature>
<evidence type="ECO:0000256" key="1">
    <source>
        <dbReference type="ARBA" id="ARBA00004141"/>
    </source>
</evidence>
<feature type="compositionally biased region" description="Low complexity" evidence="7">
    <location>
        <begin position="34"/>
        <end position="49"/>
    </location>
</feature>
<dbReference type="GO" id="GO:0046677">
    <property type="term" value="P:response to antibiotic"/>
    <property type="evidence" value="ECO:0007669"/>
    <property type="project" value="UniProtKB-KW"/>
</dbReference>
<dbReference type="GO" id="GO:0043190">
    <property type="term" value="C:ATP-binding cassette (ABC) transporter complex"/>
    <property type="evidence" value="ECO:0007669"/>
    <property type="project" value="InterPro"/>
</dbReference>
<dbReference type="InterPro" id="IPR051784">
    <property type="entry name" value="Nod_factor_ABC_transporter"/>
</dbReference>
<dbReference type="PROSITE" id="PS51012">
    <property type="entry name" value="ABC_TM2"/>
    <property type="match status" value="1"/>
</dbReference>
<evidence type="ECO:0000256" key="6">
    <source>
        <dbReference type="RuleBase" id="RU361157"/>
    </source>
</evidence>
<feature type="transmembrane region" description="Helical" evidence="6">
    <location>
        <begin position="125"/>
        <end position="145"/>
    </location>
</feature>
<keyword evidence="3 6" id="KW-1133">Transmembrane helix</keyword>
<comment type="caution">
    <text evidence="9">The sequence shown here is derived from an EMBL/GenBank/DDBJ whole genome shotgun (WGS) entry which is preliminary data.</text>
</comment>
<organism evidence="9 10">
    <name type="scientific">Micromonospora endolithica</name>
    <dbReference type="NCBI Taxonomy" id="230091"/>
    <lineage>
        <taxon>Bacteria</taxon>
        <taxon>Bacillati</taxon>
        <taxon>Actinomycetota</taxon>
        <taxon>Actinomycetes</taxon>
        <taxon>Micromonosporales</taxon>
        <taxon>Micromonosporaceae</taxon>
        <taxon>Micromonospora</taxon>
    </lineage>
</organism>
<dbReference type="Pfam" id="PF01061">
    <property type="entry name" value="ABC2_membrane"/>
    <property type="match status" value="1"/>
</dbReference>
<evidence type="ECO:0000256" key="7">
    <source>
        <dbReference type="SAM" id="MobiDB-lite"/>
    </source>
</evidence>
<dbReference type="EMBL" id="RBAK01000002">
    <property type="protein sequence ID" value="RKN49066.1"/>
    <property type="molecule type" value="Genomic_DNA"/>
</dbReference>
<dbReference type="PANTHER" id="PTHR43229:SF2">
    <property type="entry name" value="NODULATION PROTEIN J"/>
    <property type="match status" value="1"/>
</dbReference>
<evidence type="ECO:0000256" key="3">
    <source>
        <dbReference type="ARBA" id="ARBA00022989"/>
    </source>
</evidence>
<comment type="subcellular location">
    <subcellularLocation>
        <location evidence="6">Cell membrane</location>
        <topology evidence="6">Multi-pass membrane protein</topology>
    </subcellularLocation>
    <subcellularLocation>
        <location evidence="1">Membrane</location>
        <topology evidence="1">Multi-pass membrane protein</topology>
    </subcellularLocation>
</comment>
<protein>
    <recommendedName>
        <fullName evidence="6">Transport permease protein</fullName>
    </recommendedName>
</protein>
<dbReference type="Proteomes" id="UP000281726">
    <property type="component" value="Unassembled WGS sequence"/>
</dbReference>
<keyword evidence="6" id="KW-0813">Transport</keyword>
<dbReference type="PANTHER" id="PTHR43229">
    <property type="entry name" value="NODULATION PROTEIN J"/>
    <property type="match status" value="1"/>
</dbReference>
<dbReference type="InterPro" id="IPR000412">
    <property type="entry name" value="ABC_2_transport"/>
</dbReference>
<keyword evidence="4 6" id="KW-0472">Membrane</keyword>
<feature type="transmembrane region" description="Helical" evidence="6">
    <location>
        <begin position="166"/>
        <end position="196"/>
    </location>
</feature>
<dbReference type="InterPro" id="IPR013525">
    <property type="entry name" value="ABC2_TM"/>
</dbReference>
<evidence type="ECO:0000313" key="9">
    <source>
        <dbReference type="EMBL" id="RKN49066.1"/>
    </source>
</evidence>
<evidence type="ECO:0000256" key="2">
    <source>
        <dbReference type="ARBA" id="ARBA00022692"/>
    </source>
</evidence>
<dbReference type="AlphaFoldDB" id="A0A3A9ZNH2"/>
<feature type="transmembrane region" description="Helical" evidence="6">
    <location>
        <begin position="289"/>
        <end position="311"/>
    </location>
</feature>
<proteinExistence type="inferred from homology"/>
<evidence type="ECO:0000256" key="4">
    <source>
        <dbReference type="ARBA" id="ARBA00023136"/>
    </source>
</evidence>
<keyword evidence="5" id="KW-0046">Antibiotic resistance</keyword>
<dbReference type="GO" id="GO:0140359">
    <property type="term" value="F:ABC-type transporter activity"/>
    <property type="evidence" value="ECO:0007669"/>
    <property type="project" value="InterPro"/>
</dbReference>
<feature type="transmembrane region" description="Helical" evidence="6">
    <location>
        <begin position="208"/>
        <end position="232"/>
    </location>
</feature>
<gene>
    <name evidence="9" type="ORF">D7223_05940</name>
</gene>
<feature type="region of interest" description="Disordered" evidence="7">
    <location>
        <begin position="1"/>
        <end position="63"/>
    </location>
</feature>
<comment type="similarity">
    <text evidence="6">Belongs to the ABC-2 integral membrane protein family.</text>
</comment>
<feature type="transmembrane region" description="Helical" evidence="6">
    <location>
        <begin position="83"/>
        <end position="105"/>
    </location>
</feature>
<evidence type="ECO:0000313" key="10">
    <source>
        <dbReference type="Proteomes" id="UP000281726"/>
    </source>
</evidence>
<keyword evidence="10" id="KW-1185">Reference proteome</keyword>